<dbReference type="InParanoid" id="A0A0C2STG9"/>
<dbReference type="HOGENOM" id="CLU_3049815_0_0_1"/>
<organism evidence="1 2">
    <name type="scientific">Amanita muscaria (strain Koide BX008)</name>
    <dbReference type="NCBI Taxonomy" id="946122"/>
    <lineage>
        <taxon>Eukaryota</taxon>
        <taxon>Fungi</taxon>
        <taxon>Dikarya</taxon>
        <taxon>Basidiomycota</taxon>
        <taxon>Agaricomycotina</taxon>
        <taxon>Agaricomycetes</taxon>
        <taxon>Agaricomycetidae</taxon>
        <taxon>Agaricales</taxon>
        <taxon>Pluteineae</taxon>
        <taxon>Amanitaceae</taxon>
        <taxon>Amanita</taxon>
    </lineage>
</organism>
<evidence type="ECO:0000313" key="2">
    <source>
        <dbReference type="Proteomes" id="UP000054549"/>
    </source>
</evidence>
<protein>
    <submittedName>
        <fullName evidence="1">Uncharacterized protein</fullName>
    </submittedName>
</protein>
<keyword evidence="2" id="KW-1185">Reference proteome</keyword>
<dbReference type="Proteomes" id="UP000054549">
    <property type="component" value="Unassembled WGS sequence"/>
</dbReference>
<dbReference type="EMBL" id="KN818235">
    <property type="protein sequence ID" value="KIL66665.1"/>
    <property type="molecule type" value="Genomic_DNA"/>
</dbReference>
<evidence type="ECO:0000313" key="1">
    <source>
        <dbReference type="EMBL" id="KIL66665.1"/>
    </source>
</evidence>
<sequence>MRGITSKIVWGSRELILLSPVFEVNDTSWGINMEVSTAHCMSMLFYYASGRKLG</sequence>
<gene>
    <name evidence="1" type="ORF">M378DRAFT_160685</name>
</gene>
<reference evidence="1 2" key="1">
    <citation type="submission" date="2014-04" db="EMBL/GenBank/DDBJ databases">
        <title>Evolutionary Origins and Diversification of the Mycorrhizal Mutualists.</title>
        <authorList>
            <consortium name="DOE Joint Genome Institute"/>
            <consortium name="Mycorrhizal Genomics Consortium"/>
            <person name="Kohler A."/>
            <person name="Kuo A."/>
            <person name="Nagy L.G."/>
            <person name="Floudas D."/>
            <person name="Copeland A."/>
            <person name="Barry K.W."/>
            <person name="Cichocki N."/>
            <person name="Veneault-Fourrey C."/>
            <person name="LaButti K."/>
            <person name="Lindquist E.A."/>
            <person name="Lipzen A."/>
            <person name="Lundell T."/>
            <person name="Morin E."/>
            <person name="Murat C."/>
            <person name="Riley R."/>
            <person name="Ohm R."/>
            <person name="Sun H."/>
            <person name="Tunlid A."/>
            <person name="Henrissat B."/>
            <person name="Grigoriev I.V."/>
            <person name="Hibbett D.S."/>
            <person name="Martin F."/>
        </authorList>
    </citation>
    <scope>NUCLEOTIDE SEQUENCE [LARGE SCALE GENOMIC DNA]</scope>
    <source>
        <strain evidence="1 2">Koide BX008</strain>
    </source>
</reference>
<name>A0A0C2STG9_AMAMK</name>
<dbReference type="AlphaFoldDB" id="A0A0C2STG9"/>
<proteinExistence type="predicted"/>
<accession>A0A0C2STG9</accession>